<accession>A0AAN9UYC8</accession>
<dbReference type="Proteomes" id="UP001320420">
    <property type="component" value="Unassembled WGS sequence"/>
</dbReference>
<keyword evidence="3" id="KW-1185">Reference proteome</keyword>
<proteinExistence type="predicted"/>
<evidence type="ECO:0000313" key="3">
    <source>
        <dbReference type="Proteomes" id="UP001320420"/>
    </source>
</evidence>
<dbReference type="PROSITE" id="PS50011">
    <property type="entry name" value="PROTEIN_KINASE_DOM"/>
    <property type="match status" value="1"/>
</dbReference>
<dbReference type="InterPro" id="IPR000719">
    <property type="entry name" value="Prot_kinase_dom"/>
</dbReference>
<dbReference type="EMBL" id="JAKJXP020000071">
    <property type="protein sequence ID" value="KAK7750053.1"/>
    <property type="molecule type" value="Genomic_DNA"/>
</dbReference>
<dbReference type="SUPFAM" id="SSF56112">
    <property type="entry name" value="Protein kinase-like (PK-like)"/>
    <property type="match status" value="1"/>
</dbReference>
<evidence type="ECO:0000259" key="1">
    <source>
        <dbReference type="PROSITE" id="PS50011"/>
    </source>
</evidence>
<dbReference type="Gene3D" id="1.10.510.10">
    <property type="entry name" value="Transferase(Phosphotransferase) domain 1"/>
    <property type="match status" value="1"/>
</dbReference>
<comment type="caution">
    <text evidence="2">The sequence shown here is derived from an EMBL/GenBank/DDBJ whole genome shotgun (WGS) entry which is preliminary data.</text>
</comment>
<sequence length="403" mass="46140">MATWISRRSQILEMQRELHEWTEKLNLRLLSLPRQITSNVTNVYEAHTHNTYIQSSTVSNYNKLQEYLTLTTDAKTRRSKAMLLDNPKELVSKVRTMESISSLPMQHNNQGVILSCREVSANVSPGTPAFELLSLEMGELAAALSCLDAAMDTRLLKIQAYFYDNEGQQFLFIHQLPPCRVDSMMTLQELITSDPFPKTEATLSECIRIAYKIAEAVFFLHTAGFCHKNITCRSVVILRRFDTENTKMGIPSTIDEPYLMGFDLIRGEDAKTYKEGTRASKSGQKKMRGIWDFEVFQHPDRLQEDRVPRYSKTYDVYSLGVVLFNIGFWQPLPKVARRIDTSNPSSWAQELSSVSVGMRPRVGDRYQRMVQWCLNLTGDEAVKSSEFIQEILDPLEEMMSAMA</sequence>
<name>A0AAN9UYC8_9PEZI</name>
<dbReference type="AlphaFoldDB" id="A0AAN9UYC8"/>
<feature type="domain" description="Protein kinase" evidence="1">
    <location>
        <begin position="88"/>
        <end position="396"/>
    </location>
</feature>
<dbReference type="PANTHER" id="PTHR37542:SF3">
    <property type="entry name" value="PRION-INHIBITION AND PROPAGATION HELO DOMAIN-CONTAINING PROTEIN"/>
    <property type="match status" value="1"/>
</dbReference>
<reference evidence="2 3" key="1">
    <citation type="submission" date="2024-02" db="EMBL/GenBank/DDBJ databases">
        <title>De novo assembly and annotation of 12 fungi associated with fruit tree decline syndrome in Ontario, Canada.</title>
        <authorList>
            <person name="Sulman M."/>
            <person name="Ellouze W."/>
            <person name="Ilyukhin E."/>
        </authorList>
    </citation>
    <scope>NUCLEOTIDE SEQUENCE [LARGE SCALE GENOMIC DNA]</scope>
    <source>
        <strain evidence="2 3">M11/M66-122</strain>
    </source>
</reference>
<dbReference type="InterPro" id="IPR011009">
    <property type="entry name" value="Kinase-like_dom_sf"/>
</dbReference>
<evidence type="ECO:0000313" key="2">
    <source>
        <dbReference type="EMBL" id="KAK7750053.1"/>
    </source>
</evidence>
<dbReference type="PANTHER" id="PTHR37542">
    <property type="entry name" value="HELO DOMAIN-CONTAINING PROTEIN-RELATED"/>
    <property type="match status" value="1"/>
</dbReference>
<protein>
    <recommendedName>
        <fullName evidence="1">Protein kinase domain-containing protein</fullName>
    </recommendedName>
</protein>
<dbReference type="GO" id="GO:0004672">
    <property type="term" value="F:protein kinase activity"/>
    <property type="evidence" value="ECO:0007669"/>
    <property type="project" value="InterPro"/>
</dbReference>
<gene>
    <name evidence="2" type="ORF">SLS62_008046</name>
</gene>
<organism evidence="2 3">
    <name type="scientific">Diatrype stigma</name>
    <dbReference type="NCBI Taxonomy" id="117547"/>
    <lineage>
        <taxon>Eukaryota</taxon>
        <taxon>Fungi</taxon>
        <taxon>Dikarya</taxon>
        <taxon>Ascomycota</taxon>
        <taxon>Pezizomycotina</taxon>
        <taxon>Sordariomycetes</taxon>
        <taxon>Xylariomycetidae</taxon>
        <taxon>Xylariales</taxon>
        <taxon>Diatrypaceae</taxon>
        <taxon>Diatrype</taxon>
    </lineage>
</organism>
<dbReference type="GO" id="GO:0005524">
    <property type="term" value="F:ATP binding"/>
    <property type="evidence" value="ECO:0007669"/>
    <property type="project" value="InterPro"/>
</dbReference>